<evidence type="ECO:0000313" key="1">
    <source>
        <dbReference type="EMBL" id="MBE9463512.1"/>
    </source>
</evidence>
<organism evidence="1 2">
    <name type="scientific">Dyadobacter subterraneus</name>
    <dbReference type="NCBI Taxonomy" id="2773304"/>
    <lineage>
        <taxon>Bacteria</taxon>
        <taxon>Pseudomonadati</taxon>
        <taxon>Bacteroidota</taxon>
        <taxon>Cytophagia</taxon>
        <taxon>Cytophagales</taxon>
        <taxon>Spirosomataceae</taxon>
        <taxon>Dyadobacter</taxon>
    </lineage>
</organism>
<name>A0ABR9WDF2_9BACT</name>
<keyword evidence="2" id="KW-1185">Reference proteome</keyword>
<protein>
    <submittedName>
        <fullName evidence="1">Uncharacterized protein</fullName>
    </submittedName>
</protein>
<dbReference type="RefSeq" id="WP_194121639.1">
    <property type="nucleotide sequence ID" value="NZ_JACYGY010000001.1"/>
</dbReference>
<sequence>MKTFTGVICVVLLALHMFGLSLAVLCFDFGYQTAESNSAGGEKYIVKAFTSTAPNESFFQDFSDSDGLFRIDDQLYNITGKVYREDTLFVTFQNNESAWQRFTVLSEIMQDVYAVNKTSHPISLAIKLLTDFSKSYLSSNCLTLDSPVITIHRLKEVFFNHLQCSWNQEILLPDSPPPERV</sequence>
<dbReference type="EMBL" id="JACYGY010000001">
    <property type="protein sequence ID" value="MBE9463512.1"/>
    <property type="molecule type" value="Genomic_DNA"/>
</dbReference>
<accession>A0ABR9WDF2</accession>
<evidence type="ECO:0000313" key="2">
    <source>
        <dbReference type="Proteomes" id="UP000634134"/>
    </source>
</evidence>
<gene>
    <name evidence="1" type="ORF">IEE83_16615</name>
</gene>
<dbReference type="Proteomes" id="UP000634134">
    <property type="component" value="Unassembled WGS sequence"/>
</dbReference>
<proteinExistence type="predicted"/>
<reference evidence="2" key="1">
    <citation type="submission" date="2023-07" db="EMBL/GenBank/DDBJ databases">
        <title>Dyadobacter sp. nov 'subterranea' isolated from contaminted grondwater.</title>
        <authorList>
            <person name="Szabo I."/>
            <person name="Al-Omari J."/>
            <person name="Szerdahelyi S.G."/>
            <person name="Rado J."/>
        </authorList>
    </citation>
    <scope>NUCLEOTIDE SEQUENCE [LARGE SCALE GENOMIC DNA]</scope>
    <source>
        <strain evidence="2">UP-52</strain>
    </source>
</reference>
<comment type="caution">
    <text evidence="1">The sequence shown here is derived from an EMBL/GenBank/DDBJ whole genome shotgun (WGS) entry which is preliminary data.</text>
</comment>